<evidence type="ECO:0000256" key="6">
    <source>
        <dbReference type="ARBA" id="ARBA00022630"/>
    </source>
</evidence>
<dbReference type="InterPro" id="IPR012999">
    <property type="entry name" value="Pyr_OxRdtase_I_AS"/>
</dbReference>
<evidence type="ECO:0000256" key="8">
    <source>
        <dbReference type="ARBA" id="ARBA00023002"/>
    </source>
</evidence>
<evidence type="ECO:0000256" key="3">
    <source>
        <dbReference type="ARBA" id="ARBA00012608"/>
    </source>
</evidence>
<dbReference type="PANTHER" id="PTHR22912:SF217">
    <property type="entry name" value="DIHYDROLIPOYL DEHYDROGENASE"/>
    <property type="match status" value="1"/>
</dbReference>
<dbReference type="PRINTS" id="PR00368">
    <property type="entry name" value="FADPNR"/>
</dbReference>
<evidence type="ECO:0000256" key="2">
    <source>
        <dbReference type="ARBA" id="ARBA00007532"/>
    </source>
</evidence>
<dbReference type="Pfam" id="PF02852">
    <property type="entry name" value="Pyr_redox_dim"/>
    <property type="match status" value="1"/>
</dbReference>
<dbReference type="OrthoDB" id="9800167at2"/>
<dbReference type="Gene3D" id="3.50.50.60">
    <property type="entry name" value="FAD/NAD(P)-binding domain"/>
    <property type="match status" value="2"/>
</dbReference>
<evidence type="ECO:0000256" key="4">
    <source>
        <dbReference type="ARBA" id="ARBA00016961"/>
    </source>
</evidence>
<proteinExistence type="inferred from homology"/>
<keyword evidence="11 16" id="KW-0676">Redox-active center</keyword>
<dbReference type="InterPro" id="IPR023753">
    <property type="entry name" value="FAD/NAD-binding_dom"/>
</dbReference>
<evidence type="ECO:0000259" key="18">
    <source>
        <dbReference type="Pfam" id="PF07992"/>
    </source>
</evidence>
<evidence type="ECO:0000256" key="12">
    <source>
        <dbReference type="ARBA" id="ARBA00049187"/>
    </source>
</evidence>
<evidence type="ECO:0000256" key="10">
    <source>
        <dbReference type="ARBA" id="ARBA00023157"/>
    </source>
</evidence>
<dbReference type="InterPro" id="IPR036188">
    <property type="entry name" value="FAD/NAD-bd_sf"/>
</dbReference>
<evidence type="ECO:0000256" key="11">
    <source>
        <dbReference type="ARBA" id="ARBA00023284"/>
    </source>
</evidence>
<keyword evidence="10" id="KW-1015">Disulfide bond</keyword>
<feature type="binding site" evidence="14">
    <location>
        <position position="310"/>
    </location>
    <ligand>
        <name>FAD</name>
        <dbReference type="ChEBI" id="CHEBI:57692"/>
    </ligand>
</feature>
<dbReference type="EC" id="1.8.1.4" evidence="3 16"/>
<evidence type="ECO:0000256" key="15">
    <source>
        <dbReference type="PIRSR" id="PIRSR000350-4"/>
    </source>
</evidence>
<keyword evidence="6 16" id="KW-0285">Flavoprotein</keyword>
<comment type="similarity">
    <text evidence="2 16">Belongs to the class-I pyridine nucleotide-disulfide oxidoreductase family.</text>
</comment>
<dbReference type="Gene3D" id="3.30.390.30">
    <property type="match status" value="1"/>
</dbReference>
<feature type="domain" description="FAD/NAD(P)-binding" evidence="18">
    <location>
        <begin position="3"/>
        <end position="325"/>
    </location>
</feature>
<dbReference type="FunFam" id="3.30.390.30:FF:000001">
    <property type="entry name" value="Dihydrolipoyl dehydrogenase"/>
    <property type="match status" value="1"/>
</dbReference>
<dbReference type="InterPro" id="IPR016156">
    <property type="entry name" value="FAD/NAD-linked_Rdtase_dimer_sf"/>
</dbReference>
<reference evidence="19 20" key="1">
    <citation type="submission" date="2018-05" db="EMBL/GenBank/DDBJ databases">
        <title>Marinifilum breve JC075T sp. nov., a marine bacterium isolated from Yongle Blue Hole in the South China Sea.</title>
        <authorList>
            <person name="Fu T."/>
        </authorList>
    </citation>
    <scope>NUCLEOTIDE SEQUENCE [LARGE SCALE GENOMIC DNA]</scope>
    <source>
        <strain evidence="19 20">JC075</strain>
    </source>
</reference>
<feature type="binding site" evidence="14">
    <location>
        <position position="202"/>
    </location>
    <ligand>
        <name>NAD(+)</name>
        <dbReference type="ChEBI" id="CHEBI:57540"/>
    </ligand>
</feature>
<dbReference type="NCBIfam" id="TIGR01350">
    <property type="entry name" value="lipoamide_DH"/>
    <property type="match status" value="1"/>
</dbReference>
<protein>
    <recommendedName>
        <fullName evidence="4 16">Dihydrolipoyl dehydrogenase</fullName>
        <ecNumber evidence="3 16">1.8.1.4</ecNumber>
    </recommendedName>
</protein>
<accession>A0A2V3ZVX4</accession>
<evidence type="ECO:0000256" key="14">
    <source>
        <dbReference type="PIRSR" id="PIRSR000350-3"/>
    </source>
</evidence>
<evidence type="ECO:0000256" key="13">
    <source>
        <dbReference type="PIRSR" id="PIRSR000350-2"/>
    </source>
</evidence>
<comment type="subcellular location">
    <subcellularLocation>
        <location evidence="1">Cytoplasm</location>
    </subcellularLocation>
</comment>
<organism evidence="19 20">
    <name type="scientific">Marinifilum breve</name>
    <dbReference type="NCBI Taxonomy" id="2184082"/>
    <lineage>
        <taxon>Bacteria</taxon>
        <taxon>Pseudomonadati</taxon>
        <taxon>Bacteroidota</taxon>
        <taxon>Bacteroidia</taxon>
        <taxon>Marinilabiliales</taxon>
        <taxon>Marinifilaceae</taxon>
    </lineage>
</organism>
<keyword evidence="9 14" id="KW-0520">NAD</keyword>
<feature type="binding site" evidence="14">
    <location>
        <begin position="179"/>
        <end position="186"/>
    </location>
    <ligand>
        <name>NAD(+)</name>
        <dbReference type="ChEBI" id="CHEBI:57540"/>
    </ligand>
</feature>
<keyword evidence="7 14" id="KW-0274">FAD</keyword>
<evidence type="ECO:0000256" key="5">
    <source>
        <dbReference type="ARBA" id="ARBA00022490"/>
    </source>
</evidence>
<sequence length="464" mass="49600">MSYDLIVVGSGPGGYVAAIRASQLGMKVAVVERAELGGICLNWGCIPTKSLLKSAQVFEYMKHAGDYGLAVDGEVKADFEKVVARSRGVAEKMSGGIQYLFKKNKIEVLNGFGKLVGNKQVEVSAEDGSKTTYEAKHIILATGARSRELPNLPQDGKRIIGYRKALTLEKLPKSMIVVGSGAIGSEFAYFYSTMGTKVTLVEFMPNILPIEDEEVSKQMGRSFKKNKIKVMTKSTVESVEGEEGNLKVNIKNKKGDMEVHECEVVLSAVGITPNTEGIGLEEVGVATENGRVIVDDFYRTNVEGVYAIGDIVKGPALAHVASAEGITCVEKIAGMKVEPIDYTTIPGCTYTVPEVASMGMTEQAAKDAGHEVKIGKFPFSASGKASAAGANEGFVKLVFDAKYGELLGAHMVGANVTEMIAELIVARKLETTGHELIKAIHPHPTMSEAVMEAAAAAYDEVIHI</sequence>
<dbReference type="PANTHER" id="PTHR22912">
    <property type="entry name" value="DISULFIDE OXIDOREDUCTASE"/>
    <property type="match status" value="1"/>
</dbReference>
<evidence type="ECO:0000256" key="7">
    <source>
        <dbReference type="ARBA" id="ARBA00022827"/>
    </source>
</evidence>
<dbReference type="Proteomes" id="UP000248079">
    <property type="component" value="Unassembled WGS sequence"/>
</dbReference>
<evidence type="ECO:0000313" key="20">
    <source>
        <dbReference type="Proteomes" id="UP000248079"/>
    </source>
</evidence>
<feature type="disulfide bond" description="Redox-active" evidence="15">
    <location>
        <begin position="40"/>
        <end position="45"/>
    </location>
</feature>
<dbReference type="GO" id="GO:0005737">
    <property type="term" value="C:cytoplasm"/>
    <property type="evidence" value="ECO:0007669"/>
    <property type="project" value="UniProtKB-SubCell"/>
</dbReference>
<evidence type="ECO:0000256" key="16">
    <source>
        <dbReference type="RuleBase" id="RU003692"/>
    </source>
</evidence>
<dbReference type="SUPFAM" id="SSF55424">
    <property type="entry name" value="FAD/NAD-linked reductases, dimerisation (C-terminal) domain"/>
    <property type="match status" value="1"/>
</dbReference>
<comment type="catalytic activity">
    <reaction evidence="12 16">
        <text>N(6)-[(R)-dihydrolipoyl]-L-lysyl-[protein] + NAD(+) = N(6)-[(R)-lipoyl]-L-lysyl-[protein] + NADH + H(+)</text>
        <dbReference type="Rhea" id="RHEA:15045"/>
        <dbReference type="Rhea" id="RHEA-COMP:10474"/>
        <dbReference type="Rhea" id="RHEA-COMP:10475"/>
        <dbReference type="ChEBI" id="CHEBI:15378"/>
        <dbReference type="ChEBI" id="CHEBI:57540"/>
        <dbReference type="ChEBI" id="CHEBI:57945"/>
        <dbReference type="ChEBI" id="CHEBI:83099"/>
        <dbReference type="ChEBI" id="CHEBI:83100"/>
        <dbReference type="EC" id="1.8.1.4"/>
    </reaction>
</comment>
<dbReference type="InterPro" id="IPR006258">
    <property type="entry name" value="Lipoamide_DH"/>
</dbReference>
<dbReference type="EMBL" id="QFLI01000012">
    <property type="protein sequence ID" value="PXX96154.1"/>
    <property type="molecule type" value="Genomic_DNA"/>
</dbReference>
<evidence type="ECO:0000259" key="17">
    <source>
        <dbReference type="Pfam" id="PF02852"/>
    </source>
</evidence>
<feature type="binding site" evidence="14">
    <location>
        <position position="113"/>
    </location>
    <ligand>
        <name>FAD</name>
        <dbReference type="ChEBI" id="CHEBI:57692"/>
    </ligand>
</feature>
<dbReference type="GO" id="GO:0006103">
    <property type="term" value="P:2-oxoglutarate metabolic process"/>
    <property type="evidence" value="ECO:0007669"/>
    <property type="project" value="TreeGrafter"/>
</dbReference>
<name>A0A2V3ZVX4_9BACT</name>
<evidence type="ECO:0000256" key="9">
    <source>
        <dbReference type="ARBA" id="ARBA00023027"/>
    </source>
</evidence>
<evidence type="ECO:0000256" key="1">
    <source>
        <dbReference type="ARBA" id="ARBA00004496"/>
    </source>
</evidence>
<dbReference type="InterPro" id="IPR050151">
    <property type="entry name" value="Class-I_Pyr_Nuc-Dis_Oxidored"/>
</dbReference>
<comment type="caution">
    <text evidence="19">The sequence shown here is derived from an EMBL/GenBank/DDBJ whole genome shotgun (WGS) entry which is preliminary data.</text>
</comment>
<keyword evidence="20" id="KW-1185">Reference proteome</keyword>
<dbReference type="RefSeq" id="WP_110363155.1">
    <property type="nucleotide sequence ID" value="NZ_QFLI01000012.1"/>
</dbReference>
<dbReference type="InterPro" id="IPR001100">
    <property type="entry name" value="Pyr_nuc-diS_OxRdtase"/>
</dbReference>
<comment type="miscellaneous">
    <text evidence="16">The active site is a redox-active disulfide bond.</text>
</comment>
<feature type="binding site" evidence="14">
    <location>
        <position position="49"/>
    </location>
    <ligand>
        <name>FAD</name>
        <dbReference type="ChEBI" id="CHEBI:57692"/>
    </ligand>
</feature>
<keyword evidence="8 16" id="KW-0560">Oxidoreductase</keyword>
<dbReference type="InterPro" id="IPR004099">
    <property type="entry name" value="Pyr_nucl-diS_OxRdtase_dimer"/>
</dbReference>
<dbReference type="Pfam" id="PF07992">
    <property type="entry name" value="Pyr_redox_2"/>
    <property type="match status" value="1"/>
</dbReference>
<feature type="domain" description="Pyridine nucleotide-disulphide oxidoreductase dimerisation" evidence="17">
    <location>
        <begin position="345"/>
        <end position="454"/>
    </location>
</feature>
<dbReference type="GO" id="GO:0050660">
    <property type="term" value="F:flavin adenine dinucleotide binding"/>
    <property type="evidence" value="ECO:0007669"/>
    <property type="project" value="InterPro"/>
</dbReference>
<dbReference type="PIRSF" id="PIRSF000350">
    <property type="entry name" value="Mercury_reductase_MerA"/>
    <property type="match status" value="1"/>
</dbReference>
<dbReference type="GO" id="GO:0004148">
    <property type="term" value="F:dihydrolipoyl dehydrogenase (NADH) activity"/>
    <property type="evidence" value="ECO:0007669"/>
    <property type="project" value="UniProtKB-EC"/>
</dbReference>
<dbReference type="PROSITE" id="PS00076">
    <property type="entry name" value="PYRIDINE_REDOX_1"/>
    <property type="match status" value="1"/>
</dbReference>
<dbReference type="SUPFAM" id="SSF51905">
    <property type="entry name" value="FAD/NAD(P)-binding domain"/>
    <property type="match status" value="1"/>
</dbReference>
<dbReference type="AlphaFoldDB" id="A0A2V3ZVX4"/>
<evidence type="ECO:0000313" key="19">
    <source>
        <dbReference type="EMBL" id="PXX96154.1"/>
    </source>
</evidence>
<keyword evidence="5" id="KW-0963">Cytoplasm</keyword>
<dbReference type="PRINTS" id="PR00411">
    <property type="entry name" value="PNDRDTASEI"/>
</dbReference>
<gene>
    <name evidence="19" type="primary">lpdA</name>
    <name evidence="19" type="ORF">DF185_20460</name>
</gene>
<feature type="binding site" evidence="14">
    <location>
        <position position="270"/>
    </location>
    <ligand>
        <name>NAD(+)</name>
        <dbReference type="ChEBI" id="CHEBI:57540"/>
    </ligand>
</feature>
<keyword evidence="14" id="KW-0547">Nucleotide-binding</keyword>
<comment type="cofactor">
    <cofactor evidence="14 16">
        <name>FAD</name>
        <dbReference type="ChEBI" id="CHEBI:57692"/>
    </cofactor>
    <text evidence="14 16">Binds 1 FAD per subunit.</text>
</comment>
<feature type="active site" description="Proton acceptor" evidence="13">
    <location>
        <position position="443"/>
    </location>
</feature>